<name>A0A1S2VFK2_9BACT</name>
<organism evidence="1 2">
    <name type="scientific">Arsenicibacter rosenii</name>
    <dbReference type="NCBI Taxonomy" id="1750698"/>
    <lineage>
        <taxon>Bacteria</taxon>
        <taxon>Pseudomonadati</taxon>
        <taxon>Bacteroidota</taxon>
        <taxon>Cytophagia</taxon>
        <taxon>Cytophagales</taxon>
        <taxon>Spirosomataceae</taxon>
        <taxon>Arsenicibacter</taxon>
    </lineage>
</organism>
<evidence type="ECO:0008006" key="3">
    <source>
        <dbReference type="Google" id="ProtNLM"/>
    </source>
</evidence>
<comment type="caution">
    <text evidence="1">The sequence shown here is derived from an EMBL/GenBank/DDBJ whole genome shotgun (WGS) entry which is preliminary data.</text>
</comment>
<dbReference type="InterPro" id="IPR008551">
    <property type="entry name" value="TANGO2"/>
</dbReference>
<accession>A0A1S2VFK2</accession>
<evidence type="ECO:0000313" key="1">
    <source>
        <dbReference type="EMBL" id="OIN57503.1"/>
    </source>
</evidence>
<reference evidence="1 2" key="1">
    <citation type="submission" date="2016-10" db="EMBL/GenBank/DDBJ databases">
        <title>Arsenicibacter rosenii gen. nov., sp. nov., an efficient arsenic-methylating bacterium isolated from an arsenic-contaminated paddy soil.</title>
        <authorList>
            <person name="Huang K."/>
        </authorList>
    </citation>
    <scope>NUCLEOTIDE SEQUENCE [LARGE SCALE GENOMIC DNA]</scope>
    <source>
        <strain evidence="1 2">SM-1</strain>
    </source>
</reference>
<dbReference type="AlphaFoldDB" id="A0A1S2VFK2"/>
<dbReference type="RefSeq" id="WP_071504964.1">
    <property type="nucleotide sequence ID" value="NZ_MORL01000012.1"/>
</dbReference>
<gene>
    <name evidence="1" type="ORF">BLX24_19960</name>
</gene>
<dbReference type="Proteomes" id="UP000181790">
    <property type="component" value="Unassembled WGS sequence"/>
</dbReference>
<evidence type="ECO:0000313" key="2">
    <source>
        <dbReference type="Proteomes" id="UP000181790"/>
    </source>
</evidence>
<dbReference type="EMBL" id="MORL01000012">
    <property type="protein sequence ID" value="OIN57503.1"/>
    <property type="molecule type" value="Genomic_DNA"/>
</dbReference>
<sequence length="241" mass="27711">MCTATYLPFRSDGFILTHSRDEHTTRQPAVLPRIHDQGGQPLLYPEDPYSGGTWIVGGLQASVCLLNGAFTAHVSTPPYKHSRGLVPLHVFDYRSVRDFCRRYNPAGIEPFTLILAEAEALTEFRWDGQSKHVTFLNPHRPYIWSSATLYSPQNMRRREQWFRNWLSNIGETRVEAIRHFHLNAGKGDPENALLMNRNNKLMTLSLTSLVRLPGNHRMLYTDLLQDQSVSLVFNQHHYAIQ</sequence>
<dbReference type="OrthoDB" id="4380123at2"/>
<keyword evidence="2" id="KW-1185">Reference proteome</keyword>
<protein>
    <recommendedName>
        <fullName evidence="3">NRDE family protein</fullName>
    </recommendedName>
</protein>
<dbReference type="Pfam" id="PF05742">
    <property type="entry name" value="TANGO2"/>
    <property type="match status" value="1"/>
</dbReference>
<proteinExistence type="predicted"/>